<sequence>MEESPDVVHLTHLTNPESIYHMRLGFASLASQPQTSKSKWYLWLMWPFTVASVIFTRVCGHSF</sequence>
<reference evidence="2 3" key="1">
    <citation type="submission" date="2017-11" db="EMBL/GenBank/DDBJ databases">
        <title>De-novo sequencing of pomegranate (Punica granatum L.) genome.</title>
        <authorList>
            <person name="Akparov Z."/>
            <person name="Amiraslanov A."/>
            <person name="Hajiyeva S."/>
            <person name="Abbasov M."/>
            <person name="Kaur K."/>
            <person name="Hamwieh A."/>
            <person name="Solovyev V."/>
            <person name="Salamov A."/>
            <person name="Braich B."/>
            <person name="Kosarev P."/>
            <person name="Mahmoud A."/>
            <person name="Hajiyev E."/>
            <person name="Babayeva S."/>
            <person name="Izzatullayeva V."/>
            <person name="Mammadov A."/>
            <person name="Mammadov A."/>
            <person name="Sharifova S."/>
            <person name="Ojaghi J."/>
            <person name="Eynullazada K."/>
            <person name="Bayramov B."/>
            <person name="Abdulazimova A."/>
            <person name="Shahmuradov I."/>
        </authorList>
    </citation>
    <scope>NUCLEOTIDE SEQUENCE [LARGE SCALE GENOMIC DNA]</scope>
    <source>
        <strain evidence="3">cv. AG2017</strain>
        <tissue evidence="2">Leaf</tissue>
    </source>
</reference>
<protein>
    <submittedName>
        <fullName evidence="2">Uncharacterized protein</fullName>
    </submittedName>
</protein>
<gene>
    <name evidence="2" type="ORF">CRG98_048554</name>
</gene>
<keyword evidence="1" id="KW-0472">Membrane</keyword>
<evidence type="ECO:0000256" key="1">
    <source>
        <dbReference type="SAM" id="Phobius"/>
    </source>
</evidence>
<dbReference type="EMBL" id="PGOL01011518">
    <property type="protein sequence ID" value="PKI31055.1"/>
    <property type="molecule type" value="Genomic_DNA"/>
</dbReference>
<keyword evidence="3" id="KW-1185">Reference proteome</keyword>
<keyword evidence="1" id="KW-1133">Transmembrane helix</keyword>
<evidence type="ECO:0000313" key="2">
    <source>
        <dbReference type="EMBL" id="PKI31055.1"/>
    </source>
</evidence>
<feature type="non-terminal residue" evidence="2">
    <location>
        <position position="63"/>
    </location>
</feature>
<dbReference type="AlphaFoldDB" id="A0A2I0HH88"/>
<dbReference type="Proteomes" id="UP000233551">
    <property type="component" value="Unassembled WGS sequence"/>
</dbReference>
<keyword evidence="1" id="KW-0812">Transmembrane</keyword>
<dbReference type="STRING" id="22663.A0A2I0HH88"/>
<evidence type="ECO:0000313" key="3">
    <source>
        <dbReference type="Proteomes" id="UP000233551"/>
    </source>
</evidence>
<feature type="transmembrane region" description="Helical" evidence="1">
    <location>
        <begin position="40"/>
        <end position="60"/>
    </location>
</feature>
<accession>A0A2I0HH88</accession>
<proteinExistence type="predicted"/>
<comment type="caution">
    <text evidence="2">The sequence shown here is derived from an EMBL/GenBank/DDBJ whole genome shotgun (WGS) entry which is preliminary data.</text>
</comment>
<name>A0A2I0HH88_PUNGR</name>
<organism evidence="2 3">
    <name type="scientific">Punica granatum</name>
    <name type="common">Pomegranate</name>
    <dbReference type="NCBI Taxonomy" id="22663"/>
    <lineage>
        <taxon>Eukaryota</taxon>
        <taxon>Viridiplantae</taxon>
        <taxon>Streptophyta</taxon>
        <taxon>Embryophyta</taxon>
        <taxon>Tracheophyta</taxon>
        <taxon>Spermatophyta</taxon>
        <taxon>Magnoliopsida</taxon>
        <taxon>eudicotyledons</taxon>
        <taxon>Gunneridae</taxon>
        <taxon>Pentapetalae</taxon>
        <taxon>rosids</taxon>
        <taxon>malvids</taxon>
        <taxon>Myrtales</taxon>
        <taxon>Lythraceae</taxon>
        <taxon>Punica</taxon>
    </lineage>
</organism>